<evidence type="ECO:0000256" key="1">
    <source>
        <dbReference type="ARBA" id="ARBA00004651"/>
    </source>
</evidence>
<dbReference type="AlphaFoldDB" id="A0A315EXR6"/>
<dbReference type="Pfam" id="PF00892">
    <property type="entry name" value="EamA"/>
    <property type="match status" value="2"/>
</dbReference>
<evidence type="ECO:0000259" key="7">
    <source>
        <dbReference type="Pfam" id="PF00892"/>
    </source>
</evidence>
<dbReference type="EMBL" id="NESP01000001">
    <property type="protein sequence ID" value="PUE60764.1"/>
    <property type="molecule type" value="Genomic_DNA"/>
</dbReference>
<organism evidence="8 9">
    <name type="scientific">Limnohabitans curvus</name>
    <dbReference type="NCBI Taxonomy" id="323423"/>
    <lineage>
        <taxon>Bacteria</taxon>
        <taxon>Pseudomonadati</taxon>
        <taxon>Pseudomonadota</taxon>
        <taxon>Betaproteobacteria</taxon>
        <taxon>Burkholderiales</taxon>
        <taxon>Comamonadaceae</taxon>
        <taxon>Limnohabitans</taxon>
    </lineage>
</organism>
<evidence type="ECO:0000256" key="4">
    <source>
        <dbReference type="ARBA" id="ARBA00022989"/>
    </source>
</evidence>
<feature type="transmembrane region" description="Helical" evidence="6">
    <location>
        <begin position="150"/>
        <end position="169"/>
    </location>
</feature>
<sequence length="301" mass="33236">MSALHSLTRKQLLTLVILTLVWGMNWPILKIGVTGYPAITFRSISMWIGWPLLGLVLLRMKVPFKVPRHEWRELVLLAVSNMFVWHVLIILAVQDLSSGRAAILGYTMPIFSAVMGVLFFKSPLRPRAWLGVALAALAAMLLLWHELAHLSGKPLGVLIALLAAASWALGTQQIRHTKMTVPTLTIVFWMTGMTAVVMSALAVVFEMDRWAMPPAHTWGSIIYNAIGVFVFAQAAWLSLARSLPPLASSLSVMFIPVLGVFAGAWWLGEVLHWQDWLAVLLVVAAIASVLWPARASQAEHI</sequence>
<feature type="transmembrane region" description="Helical" evidence="6">
    <location>
        <begin position="74"/>
        <end position="93"/>
    </location>
</feature>
<dbReference type="InterPro" id="IPR037185">
    <property type="entry name" value="EmrE-like"/>
</dbReference>
<feature type="transmembrane region" description="Helical" evidence="6">
    <location>
        <begin position="12"/>
        <end position="29"/>
    </location>
</feature>
<reference evidence="8 9" key="1">
    <citation type="submission" date="2017-04" db="EMBL/GenBank/DDBJ databases">
        <title>Unexpected and diverse lifestyles within the genus Limnohabitans.</title>
        <authorList>
            <person name="Kasalicky V."/>
            <person name="Mehrshad M."/>
            <person name="Andrei S.-A."/>
            <person name="Salcher M."/>
            <person name="Kratochvilova H."/>
            <person name="Simek K."/>
            <person name="Ghai R."/>
        </authorList>
    </citation>
    <scope>NUCLEOTIDE SEQUENCE [LARGE SCALE GENOMIC DNA]</scope>
    <source>
        <strain evidence="8 9">MWH-C5</strain>
    </source>
</reference>
<feature type="transmembrane region" description="Helical" evidence="6">
    <location>
        <begin position="246"/>
        <end position="267"/>
    </location>
</feature>
<dbReference type="InterPro" id="IPR050638">
    <property type="entry name" value="AA-Vitamin_Transporters"/>
</dbReference>
<keyword evidence="2" id="KW-1003">Cell membrane</keyword>
<evidence type="ECO:0000256" key="5">
    <source>
        <dbReference type="ARBA" id="ARBA00023136"/>
    </source>
</evidence>
<comment type="subcellular location">
    <subcellularLocation>
        <location evidence="1">Cell membrane</location>
        <topology evidence="1">Multi-pass membrane protein</topology>
    </subcellularLocation>
</comment>
<feature type="transmembrane region" description="Helical" evidence="6">
    <location>
        <begin position="181"/>
        <end position="205"/>
    </location>
</feature>
<dbReference type="PANTHER" id="PTHR32322:SF18">
    <property type="entry name" value="S-ADENOSYLMETHIONINE_S-ADENOSYLHOMOCYSTEINE TRANSPORTER"/>
    <property type="match status" value="1"/>
</dbReference>
<feature type="domain" description="EamA" evidence="7">
    <location>
        <begin position="12"/>
        <end position="143"/>
    </location>
</feature>
<dbReference type="PANTHER" id="PTHR32322">
    <property type="entry name" value="INNER MEMBRANE TRANSPORTER"/>
    <property type="match status" value="1"/>
</dbReference>
<dbReference type="SUPFAM" id="SSF103481">
    <property type="entry name" value="Multidrug resistance efflux transporter EmrE"/>
    <property type="match status" value="2"/>
</dbReference>
<dbReference type="RefSeq" id="WP_108402834.1">
    <property type="nucleotide sequence ID" value="NZ_NESP01000001.1"/>
</dbReference>
<evidence type="ECO:0000313" key="8">
    <source>
        <dbReference type="EMBL" id="PUE60764.1"/>
    </source>
</evidence>
<keyword evidence="5 6" id="KW-0472">Membrane</keyword>
<keyword evidence="9" id="KW-1185">Reference proteome</keyword>
<evidence type="ECO:0000313" key="9">
    <source>
        <dbReference type="Proteomes" id="UP000251341"/>
    </source>
</evidence>
<name>A0A315EXR6_9BURK</name>
<dbReference type="InterPro" id="IPR000620">
    <property type="entry name" value="EamA_dom"/>
</dbReference>
<dbReference type="GO" id="GO:0005886">
    <property type="term" value="C:plasma membrane"/>
    <property type="evidence" value="ECO:0007669"/>
    <property type="project" value="UniProtKB-SubCell"/>
</dbReference>
<feature type="domain" description="EamA" evidence="7">
    <location>
        <begin position="155"/>
        <end position="290"/>
    </location>
</feature>
<feature type="transmembrane region" description="Helical" evidence="6">
    <location>
        <begin position="44"/>
        <end position="62"/>
    </location>
</feature>
<keyword evidence="3 6" id="KW-0812">Transmembrane</keyword>
<accession>A0A315EXR6</accession>
<feature type="transmembrane region" description="Helical" evidence="6">
    <location>
        <begin position="127"/>
        <end position="144"/>
    </location>
</feature>
<feature type="transmembrane region" description="Helical" evidence="6">
    <location>
        <begin position="273"/>
        <end position="293"/>
    </location>
</feature>
<evidence type="ECO:0000256" key="6">
    <source>
        <dbReference type="SAM" id="Phobius"/>
    </source>
</evidence>
<feature type="transmembrane region" description="Helical" evidence="6">
    <location>
        <begin position="217"/>
        <end position="239"/>
    </location>
</feature>
<evidence type="ECO:0000256" key="2">
    <source>
        <dbReference type="ARBA" id="ARBA00022475"/>
    </source>
</evidence>
<feature type="transmembrane region" description="Helical" evidence="6">
    <location>
        <begin position="99"/>
        <end position="120"/>
    </location>
</feature>
<evidence type="ECO:0000256" key="3">
    <source>
        <dbReference type="ARBA" id="ARBA00022692"/>
    </source>
</evidence>
<comment type="caution">
    <text evidence="8">The sequence shown here is derived from an EMBL/GenBank/DDBJ whole genome shotgun (WGS) entry which is preliminary data.</text>
</comment>
<protein>
    <submittedName>
        <fullName evidence="8">EamA family transporter</fullName>
    </submittedName>
</protein>
<gene>
    <name evidence="8" type="ORF">B9Z44_06710</name>
</gene>
<proteinExistence type="predicted"/>
<dbReference type="Proteomes" id="UP000251341">
    <property type="component" value="Unassembled WGS sequence"/>
</dbReference>
<keyword evidence="4 6" id="KW-1133">Transmembrane helix</keyword>